<evidence type="ECO:0000256" key="1">
    <source>
        <dbReference type="SAM" id="MobiDB-lite"/>
    </source>
</evidence>
<feature type="region of interest" description="Disordered" evidence="1">
    <location>
        <begin position="32"/>
        <end position="54"/>
    </location>
</feature>
<feature type="region of interest" description="Disordered" evidence="1">
    <location>
        <begin position="1"/>
        <end position="20"/>
    </location>
</feature>
<sequence length="228" mass="23835">MTDDVHHDSSDAAAPPAVGFLRRATERMKAASVTLKDEYRKGREGDDSPVQRIGPNAIDAIKAWLASDTEEVPQGAPRDDADAAAEQEATEAADAAEAAEVADLLGRVNWNNVSGAARDSAAAQRMKDLADKVDWAAAKPVAARVAAALIAAAAAGELGGMQGAAGRYVARTIANEMGLADRVAQRIRGNRSEQARLLVDYIDTTATEAPNSGFEANVADLRRLGTGD</sequence>
<dbReference type="AlphaFoldDB" id="A0A6J6YF72"/>
<accession>A0A6J6YF72</accession>
<feature type="region of interest" description="Disordered" evidence="1">
    <location>
        <begin position="69"/>
        <end position="92"/>
    </location>
</feature>
<evidence type="ECO:0000313" key="2">
    <source>
        <dbReference type="EMBL" id="CAB4806734.1"/>
    </source>
</evidence>
<gene>
    <name evidence="2" type="ORF">UFOPK3001_01292</name>
</gene>
<feature type="compositionally biased region" description="Acidic residues" evidence="1">
    <location>
        <begin position="82"/>
        <end position="91"/>
    </location>
</feature>
<proteinExistence type="predicted"/>
<protein>
    <submittedName>
        <fullName evidence="2">Unannotated protein</fullName>
    </submittedName>
</protein>
<feature type="compositionally biased region" description="Basic and acidic residues" evidence="1">
    <location>
        <begin position="1"/>
        <end position="10"/>
    </location>
</feature>
<name>A0A6J6YF72_9ZZZZ</name>
<dbReference type="EMBL" id="CAFAAJ010000076">
    <property type="protein sequence ID" value="CAB4806734.1"/>
    <property type="molecule type" value="Genomic_DNA"/>
</dbReference>
<organism evidence="2">
    <name type="scientific">freshwater metagenome</name>
    <dbReference type="NCBI Taxonomy" id="449393"/>
    <lineage>
        <taxon>unclassified sequences</taxon>
        <taxon>metagenomes</taxon>
        <taxon>ecological metagenomes</taxon>
    </lineage>
</organism>
<feature type="compositionally biased region" description="Basic and acidic residues" evidence="1">
    <location>
        <begin position="32"/>
        <end position="46"/>
    </location>
</feature>
<reference evidence="2" key="1">
    <citation type="submission" date="2020-05" db="EMBL/GenBank/DDBJ databases">
        <authorList>
            <person name="Chiriac C."/>
            <person name="Salcher M."/>
            <person name="Ghai R."/>
            <person name="Kavagutti S V."/>
        </authorList>
    </citation>
    <scope>NUCLEOTIDE SEQUENCE</scope>
</reference>